<evidence type="ECO:0000313" key="2">
    <source>
        <dbReference type="Proteomes" id="UP000269396"/>
    </source>
</evidence>
<name>A0A183NLQ3_9TREM</name>
<sequence>MFKLVQNYMIIVHHPINLLSLNFSHTYLLSFFSHLKVKLFMVCLIVTINLTLNTVMAFVRINHLC</sequence>
<organism evidence="1 2">
    <name type="scientific">Schistosoma mattheei</name>
    <dbReference type="NCBI Taxonomy" id="31246"/>
    <lineage>
        <taxon>Eukaryota</taxon>
        <taxon>Metazoa</taxon>
        <taxon>Spiralia</taxon>
        <taxon>Lophotrochozoa</taxon>
        <taxon>Platyhelminthes</taxon>
        <taxon>Trematoda</taxon>
        <taxon>Digenea</taxon>
        <taxon>Strigeidida</taxon>
        <taxon>Schistosomatoidea</taxon>
        <taxon>Schistosomatidae</taxon>
        <taxon>Schistosoma</taxon>
    </lineage>
</organism>
<protein>
    <submittedName>
        <fullName evidence="1">Uncharacterized protein</fullName>
    </submittedName>
</protein>
<accession>A0A183NLQ3</accession>
<keyword evidence="2" id="KW-1185">Reference proteome</keyword>
<dbReference type="Proteomes" id="UP000269396">
    <property type="component" value="Unassembled WGS sequence"/>
</dbReference>
<reference evidence="1 2" key="1">
    <citation type="submission" date="2018-11" db="EMBL/GenBank/DDBJ databases">
        <authorList>
            <consortium name="Pathogen Informatics"/>
        </authorList>
    </citation>
    <scope>NUCLEOTIDE SEQUENCE [LARGE SCALE GENOMIC DNA]</scope>
    <source>
        <strain>Denwood</strain>
        <strain evidence="2">Zambia</strain>
    </source>
</reference>
<dbReference type="EMBL" id="UZAL01004895">
    <property type="protein sequence ID" value="VDO91424.1"/>
    <property type="molecule type" value="Genomic_DNA"/>
</dbReference>
<gene>
    <name evidence="1" type="ORF">SMTD_LOCUS3039</name>
</gene>
<proteinExistence type="predicted"/>
<evidence type="ECO:0000313" key="1">
    <source>
        <dbReference type="EMBL" id="VDO91424.1"/>
    </source>
</evidence>
<dbReference type="AlphaFoldDB" id="A0A183NLQ3"/>